<evidence type="ECO:0000256" key="3">
    <source>
        <dbReference type="PROSITE-ProRule" id="PRU00284"/>
    </source>
</evidence>
<dbReference type="GO" id="GO:0004888">
    <property type="term" value="F:transmembrane signaling receptor activity"/>
    <property type="evidence" value="ECO:0007669"/>
    <property type="project" value="TreeGrafter"/>
</dbReference>
<dbReference type="InterPro" id="IPR051310">
    <property type="entry name" value="MCP_chemotaxis"/>
</dbReference>
<dbReference type="GO" id="GO:0005886">
    <property type="term" value="C:plasma membrane"/>
    <property type="evidence" value="ECO:0007669"/>
    <property type="project" value="TreeGrafter"/>
</dbReference>
<dbReference type="Pfam" id="PF00672">
    <property type="entry name" value="HAMP"/>
    <property type="match status" value="1"/>
</dbReference>
<feature type="domain" description="HAMP" evidence="7">
    <location>
        <begin position="359"/>
        <end position="411"/>
    </location>
</feature>
<keyword evidence="9" id="KW-1185">Reference proteome</keyword>
<keyword evidence="1" id="KW-0145">Chemotaxis</keyword>
<reference evidence="8 9" key="1">
    <citation type="submission" date="2020-02" db="EMBL/GenBank/DDBJ databases">
        <authorList>
            <person name="Kim Y.B."/>
            <person name="Roh S.W."/>
        </authorList>
    </citation>
    <scope>NUCLEOTIDE SEQUENCE [LARGE SCALE GENOMIC DNA]</scope>
    <source>
        <strain evidence="8 9">DSM 103574</strain>
    </source>
</reference>
<dbReference type="Gene3D" id="6.10.340.10">
    <property type="match status" value="1"/>
</dbReference>
<organism evidence="8 9">
    <name type="scientific">Aminipila butyrica</name>
    <dbReference type="NCBI Taxonomy" id="433296"/>
    <lineage>
        <taxon>Bacteria</taxon>
        <taxon>Bacillati</taxon>
        <taxon>Bacillota</taxon>
        <taxon>Clostridia</taxon>
        <taxon>Peptostreptococcales</taxon>
        <taxon>Anaerovoracaceae</taxon>
        <taxon>Aminipila</taxon>
    </lineage>
</organism>
<feature type="transmembrane region" description="Helical" evidence="5">
    <location>
        <begin position="332"/>
        <end position="358"/>
    </location>
</feature>
<keyword evidence="4" id="KW-0175">Coiled coil</keyword>
<dbReference type="KEGG" id="abut:Ami103574_09520"/>
<dbReference type="PROSITE" id="PS50885">
    <property type="entry name" value="HAMP"/>
    <property type="match status" value="1"/>
</dbReference>
<dbReference type="InterPro" id="IPR003660">
    <property type="entry name" value="HAMP_dom"/>
</dbReference>
<evidence type="ECO:0000256" key="5">
    <source>
        <dbReference type="SAM" id="Phobius"/>
    </source>
</evidence>
<dbReference type="PROSITE" id="PS50111">
    <property type="entry name" value="CHEMOTAXIS_TRANSDUC_2"/>
    <property type="match status" value="1"/>
</dbReference>
<evidence type="ECO:0000259" key="6">
    <source>
        <dbReference type="PROSITE" id="PS50111"/>
    </source>
</evidence>
<dbReference type="PANTHER" id="PTHR43531">
    <property type="entry name" value="PROTEIN ICFG"/>
    <property type="match status" value="1"/>
</dbReference>
<dbReference type="GO" id="GO:0007165">
    <property type="term" value="P:signal transduction"/>
    <property type="evidence" value="ECO:0007669"/>
    <property type="project" value="UniProtKB-KW"/>
</dbReference>
<dbReference type="SMART" id="SM00283">
    <property type="entry name" value="MA"/>
    <property type="match status" value="1"/>
</dbReference>
<dbReference type="EMBL" id="CP048649">
    <property type="protein sequence ID" value="QIB69554.1"/>
    <property type="molecule type" value="Genomic_DNA"/>
</dbReference>
<dbReference type="InterPro" id="IPR004089">
    <property type="entry name" value="MCPsignal_dom"/>
</dbReference>
<dbReference type="AlphaFoldDB" id="A0A858BXW5"/>
<feature type="domain" description="Methyl-accepting transducer" evidence="6">
    <location>
        <begin position="463"/>
        <end position="692"/>
    </location>
</feature>
<sequence>MNIISKRSSREEKEKKLATSLTRTVVLLLVLIFAIFIAASSVNTYKQMSNAITSEIASTAQVNSVIANGAFKESEKVGLLLAAYIGSSMEKNENREGQAASQLYGTPMSSQAKAIEDYSIETIRNNLENSPDIAGMGVFFEPYAFDSNIRDYTLYLGSTGAVTDTVQSYGVYEDYCDEEYYAVAQKTKQVHLTEAYEDNGIQMITVTYPILVGEECVGVVTADIDINIFSAFKENLNSKYSSVFFTIYSDGQNVVYDPVNLERIGHNLKEKYEEGRRFEDLQENLSKGKAFYIKLVDKEGEMELCFFNPIQLDNQTWWSMVGISQQEIYGPIIGFVCLQVALMVVALIVIGFIIAMVVNKALKPLQRMVAAARQITQGDFQLELNVDRNDEIGALTTDFHHMSDNMRQIIGDVVLTLEQISEGDFTTQSRCADKYVGEYAKLCQMFDSIKANLSAAIQEIDYASTQVGSSSSQVSDGAQALSQGATEQASSIEELSATIAEIAEGIRGTADYAKDSDQVASKAGKALAAGTAQLTEMTAAMGDISDSANEISKIIKTIDDIAFQTNILALNAAVEAARAGAAGKGFAVVADEVRNLAAKSAEAAQNTTELIGSTIAAIENGSRVADETVKTIGEVAQSTEKLVESAGQIAQASEKQAMQIQEITLGVDQIAAIVQTNAATAEESAAASEELADQAERMNQLVNRFKIQAQ</sequence>
<keyword evidence="3" id="KW-0807">Transducer</keyword>
<dbReference type="Gene3D" id="3.30.450.20">
    <property type="entry name" value="PAS domain"/>
    <property type="match status" value="2"/>
</dbReference>
<evidence type="ECO:0000256" key="1">
    <source>
        <dbReference type="ARBA" id="ARBA00022500"/>
    </source>
</evidence>
<evidence type="ECO:0000313" key="8">
    <source>
        <dbReference type="EMBL" id="QIB69554.1"/>
    </source>
</evidence>
<feature type="coiled-coil region" evidence="4">
    <location>
        <begin position="678"/>
        <end position="708"/>
    </location>
</feature>
<dbReference type="Pfam" id="PF00015">
    <property type="entry name" value="MCPsignal"/>
    <property type="match status" value="1"/>
</dbReference>
<dbReference type="Pfam" id="PF22673">
    <property type="entry name" value="MCP-like_PDC_1"/>
    <property type="match status" value="1"/>
</dbReference>
<dbReference type="RefSeq" id="WP_163066797.1">
    <property type="nucleotide sequence ID" value="NZ_CP048649.1"/>
</dbReference>
<dbReference type="Proteomes" id="UP000466848">
    <property type="component" value="Chromosome"/>
</dbReference>
<feature type="transmembrane region" description="Helical" evidence="5">
    <location>
        <begin position="21"/>
        <end position="42"/>
    </location>
</feature>
<dbReference type="SMART" id="SM00304">
    <property type="entry name" value="HAMP"/>
    <property type="match status" value="1"/>
</dbReference>
<keyword evidence="5" id="KW-0472">Membrane</keyword>
<dbReference type="Gene3D" id="1.10.287.950">
    <property type="entry name" value="Methyl-accepting chemotaxis protein"/>
    <property type="match status" value="1"/>
</dbReference>
<evidence type="ECO:0000313" key="9">
    <source>
        <dbReference type="Proteomes" id="UP000466848"/>
    </source>
</evidence>
<keyword evidence="5" id="KW-1133">Transmembrane helix</keyword>
<comment type="similarity">
    <text evidence="2">Belongs to the methyl-accepting chemotaxis (MCP) protein family.</text>
</comment>
<dbReference type="CDD" id="cd06225">
    <property type="entry name" value="HAMP"/>
    <property type="match status" value="1"/>
</dbReference>
<name>A0A858BXW5_9FIRM</name>
<dbReference type="PANTHER" id="PTHR43531:SF11">
    <property type="entry name" value="METHYL-ACCEPTING CHEMOTAXIS PROTEIN 3"/>
    <property type="match status" value="1"/>
</dbReference>
<evidence type="ECO:0000256" key="2">
    <source>
        <dbReference type="ARBA" id="ARBA00029447"/>
    </source>
</evidence>
<proteinExistence type="inferred from homology"/>
<accession>A0A858BXW5</accession>
<dbReference type="GO" id="GO:0006935">
    <property type="term" value="P:chemotaxis"/>
    <property type="evidence" value="ECO:0007669"/>
    <property type="project" value="UniProtKB-KW"/>
</dbReference>
<dbReference type="SUPFAM" id="SSF58104">
    <property type="entry name" value="Methyl-accepting chemotaxis protein (MCP) signaling domain"/>
    <property type="match status" value="1"/>
</dbReference>
<dbReference type="CDD" id="cd12913">
    <property type="entry name" value="PDC1_MCP_like"/>
    <property type="match status" value="1"/>
</dbReference>
<protein>
    <submittedName>
        <fullName evidence="8">HAMP domain-containing protein</fullName>
    </submittedName>
</protein>
<evidence type="ECO:0000256" key="4">
    <source>
        <dbReference type="SAM" id="Coils"/>
    </source>
</evidence>
<keyword evidence="5" id="KW-0812">Transmembrane</keyword>
<evidence type="ECO:0000259" key="7">
    <source>
        <dbReference type="PROSITE" id="PS50885"/>
    </source>
</evidence>
<gene>
    <name evidence="8" type="ORF">Ami103574_09520</name>
</gene>